<dbReference type="GO" id="GO:0008186">
    <property type="term" value="F:ATP-dependent activity, acting on RNA"/>
    <property type="evidence" value="ECO:0007669"/>
    <property type="project" value="UniProtKB-UniRule"/>
</dbReference>
<dbReference type="GO" id="GO:0016787">
    <property type="term" value="F:hydrolase activity"/>
    <property type="evidence" value="ECO:0007669"/>
    <property type="project" value="UniProtKB-KW"/>
</dbReference>
<sequence>MYTIEELEIRLLSELKDIAKDLGVKNYSNTTKKELIYKILDQQAILPESKLPKKEDSSKAEKSPKAEKAPKPKKAEKSEKKTKNDKADAPRTLISRRRRVNVQDSDEAPKAEPVKESAPAPKAPEPKAEPVKTEAPVFEKKSKAPARESVVPTEEVEAPVAEAQAAAPSPAPAPRKKAPQTVSMKEFDGLITNEGVLEIMQDGYGFLRSSDYNYLASPDDIYVSPSQIKLFGLKTGDTVRGHIRPPKEGEKYFALLRVSSVNGKTTEEIRDRVPFEYLTPLFPDEKLKLSNRPDIYSTRVLDLFAPIGKGQRGMIVAQPKSGKTVLLKEVANAIAKNHPECYLIILLIDERPEEVTDMQRSVNAEVISSTFDETAERHVKITSIVLEKAKRMVECGHDVIILLDSITRLARAYNTVAPSSGKILSGGVDANALNKPKRFFGAARNVENGGSLTILATALIETGSKMDEVIFEEFKGTGNMELVLDRKLANKRLYPAIDIPGSGTRRDDLLLDKDTRQRVDILRRMMSDMNSTEAMEFLKKNMRGTRSNDEFLITMNG</sequence>
<dbReference type="GO" id="GO:0005829">
    <property type="term" value="C:cytosol"/>
    <property type="evidence" value="ECO:0007669"/>
    <property type="project" value="UniProtKB-ARBA"/>
</dbReference>
<dbReference type="Pfam" id="PF00006">
    <property type="entry name" value="ATP-synt_ab"/>
    <property type="match status" value="1"/>
</dbReference>
<evidence type="ECO:0000313" key="15">
    <source>
        <dbReference type="Proteomes" id="UP000245535"/>
    </source>
</evidence>
<dbReference type="InterPro" id="IPR004665">
    <property type="entry name" value="Term_rho"/>
</dbReference>
<dbReference type="GO" id="GO:0005524">
    <property type="term" value="F:ATP binding"/>
    <property type="evidence" value="ECO:0007669"/>
    <property type="project" value="UniProtKB-UniRule"/>
</dbReference>
<feature type="binding site" evidence="9">
    <location>
        <position position="351"/>
    </location>
    <ligand>
        <name>ATP</name>
        <dbReference type="ChEBI" id="CHEBI:30616"/>
    </ligand>
</feature>
<keyword evidence="2 9" id="KW-0547">Nucleotide-binding</keyword>
<feature type="binding site" evidence="9">
    <location>
        <begin position="308"/>
        <end position="313"/>
    </location>
    <ligand>
        <name>ATP</name>
        <dbReference type="ChEBI" id="CHEBI:30616"/>
    </ligand>
</feature>
<accession>A0A315Z9I9</accession>
<evidence type="ECO:0000256" key="12">
    <source>
        <dbReference type="SAM" id="MobiDB-lite"/>
    </source>
</evidence>
<feature type="compositionally biased region" description="Basic and acidic residues" evidence="12">
    <location>
        <begin position="124"/>
        <end position="146"/>
    </location>
</feature>
<keyword evidence="8 9" id="KW-0804">Transcription</keyword>
<evidence type="ECO:0000256" key="10">
    <source>
        <dbReference type="NCBIfam" id="TIGR00767"/>
    </source>
</evidence>
<evidence type="ECO:0000256" key="6">
    <source>
        <dbReference type="ARBA" id="ARBA00022884"/>
    </source>
</evidence>
<dbReference type="EC" id="3.6.4.-" evidence="9 10"/>
<evidence type="ECO:0000256" key="3">
    <source>
        <dbReference type="ARBA" id="ARBA00022801"/>
    </source>
</evidence>
<evidence type="ECO:0000256" key="5">
    <source>
        <dbReference type="ARBA" id="ARBA00022840"/>
    </source>
</evidence>
<dbReference type="Pfam" id="PF07497">
    <property type="entry name" value="Rho_RNA_bind"/>
    <property type="match status" value="1"/>
</dbReference>
<keyword evidence="6 9" id="KW-0694">RNA-binding</keyword>
<dbReference type="Proteomes" id="UP000245535">
    <property type="component" value="Unassembled WGS sequence"/>
</dbReference>
<keyword evidence="15" id="KW-1185">Reference proteome</keyword>
<evidence type="ECO:0000256" key="1">
    <source>
        <dbReference type="ARBA" id="ARBA00022472"/>
    </source>
</evidence>
<comment type="caution">
    <text evidence="9">Lacks conserved residue(s) required for the propagation of feature annotation.</text>
</comment>
<dbReference type="PANTHER" id="PTHR46425:SF1">
    <property type="entry name" value="TRANSCRIPTION TERMINATION FACTOR RHO"/>
    <property type="match status" value="1"/>
</dbReference>
<dbReference type="CDD" id="cd04459">
    <property type="entry name" value="Rho_CSD"/>
    <property type="match status" value="1"/>
</dbReference>
<dbReference type="Gene3D" id="2.40.50.140">
    <property type="entry name" value="Nucleic acid-binding proteins"/>
    <property type="match status" value="1"/>
</dbReference>
<dbReference type="NCBIfam" id="TIGR00767">
    <property type="entry name" value="rho"/>
    <property type="match status" value="1"/>
</dbReference>
<proteinExistence type="inferred from homology"/>
<keyword evidence="5 9" id="KW-0067">ATP-binding</keyword>
<dbReference type="Gene3D" id="3.40.50.300">
    <property type="entry name" value="P-loop containing nucleotide triphosphate hydrolases"/>
    <property type="match status" value="1"/>
</dbReference>
<dbReference type="InterPro" id="IPR000194">
    <property type="entry name" value="ATPase_F1/V1/A1_a/bsu_nucl-bd"/>
</dbReference>
<keyword evidence="7 9" id="KW-0805">Transcription regulation</keyword>
<keyword evidence="4 9" id="KW-0347">Helicase</keyword>
<keyword evidence="1 9" id="KW-0806">Transcription termination</keyword>
<feature type="compositionally biased region" description="Basic and acidic residues" evidence="12">
    <location>
        <begin position="50"/>
        <end position="89"/>
    </location>
</feature>
<dbReference type="SMART" id="SM00382">
    <property type="entry name" value="AAA"/>
    <property type="match status" value="1"/>
</dbReference>
<dbReference type="PANTHER" id="PTHR46425">
    <property type="entry name" value="TRANSCRIPTION TERMINATION FACTOR RHO"/>
    <property type="match status" value="1"/>
</dbReference>
<feature type="domain" description="Rho RNA-BD" evidence="13">
    <location>
        <begin position="190"/>
        <end position="265"/>
    </location>
</feature>
<dbReference type="InterPro" id="IPR041703">
    <property type="entry name" value="Rho_factor_ATP-bd"/>
</dbReference>
<dbReference type="OrthoDB" id="9805197at2"/>
<feature type="compositionally biased region" description="Low complexity" evidence="12">
    <location>
        <begin position="148"/>
        <end position="168"/>
    </location>
</feature>
<dbReference type="InterPro" id="IPR036269">
    <property type="entry name" value="Rho_N_sf"/>
</dbReference>
<dbReference type="CDD" id="cd01128">
    <property type="entry name" value="rho_factor_C"/>
    <property type="match status" value="1"/>
</dbReference>
<comment type="similarity">
    <text evidence="9 11">Belongs to the Rho family.</text>
</comment>
<dbReference type="NCBIfam" id="NF006886">
    <property type="entry name" value="PRK09376.1"/>
    <property type="match status" value="1"/>
</dbReference>
<dbReference type="GO" id="GO:0004386">
    <property type="term" value="F:helicase activity"/>
    <property type="evidence" value="ECO:0007669"/>
    <property type="project" value="UniProtKB-UniRule"/>
</dbReference>
<evidence type="ECO:0000256" key="8">
    <source>
        <dbReference type="ARBA" id="ARBA00023163"/>
    </source>
</evidence>
<evidence type="ECO:0000256" key="2">
    <source>
        <dbReference type="ARBA" id="ARBA00022741"/>
    </source>
</evidence>
<dbReference type="InterPro" id="IPR011113">
    <property type="entry name" value="Rho_RNA-bd"/>
</dbReference>
<name>A0A315Z9I9_SEDFL</name>
<dbReference type="GO" id="GO:0006353">
    <property type="term" value="P:DNA-templated transcription termination"/>
    <property type="evidence" value="ECO:0007669"/>
    <property type="project" value="UniProtKB-UniRule"/>
</dbReference>
<evidence type="ECO:0000256" key="11">
    <source>
        <dbReference type="PROSITE-ProRule" id="PRU01203"/>
    </source>
</evidence>
<dbReference type="InterPro" id="IPR003593">
    <property type="entry name" value="AAA+_ATPase"/>
</dbReference>
<dbReference type="SUPFAM" id="SSF52540">
    <property type="entry name" value="P-loop containing nucleoside triphosphate hydrolases"/>
    <property type="match status" value="1"/>
</dbReference>
<reference evidence="14 15" key="1">
    <citation type="submission" date="2018-03" db="EMBL/GenBank/DDBJ databases">
        <title>Genomic Encyclopedia of Archaeal and Bacterial Type Strains, Phase II (KMG-II): from individual species to whole genera.</title>
        <authorList>
            <person name="Goeker M."/>
        </authorList>
    </citation>
    <scope>NUCLEOTIDE SEQUENCE [LARGE SCALE GENOMIC DNA]</scope>
    <source>
        <strain evidence="14 15">DSM 28229</strain>
    </source>
</reference>
<comment type="function">
    <text evidence="9">Facilitates transcription termination by a mechanism that involves Rho binding to the nascent RNA, activation of Rho's RNA-dependent ATPase activity, and release of the mRNA from the DNA template.</text>
</comment>
<feature type="region of interest" description="Disordered" evidence="12">
    <location>
        <begin position="46"/>
        <end position="180"/>
    </location>
</feature>
<dbReference type="SUPFAM" id="SSF68912">
    <property type="entry name" value="Rho N-terminal domain-like"/>
    <property type="match status" value="1"/>
</dbReference>
<dbReference type="Gene3D" id="1.10.720.10">
    <property type="match status" value="1"/>
</dbReference>
<dbReference type="AlphaFoldDB" id="A0A315Z9I9"/>
<evidence type="ECO:0000256" key="4">
    <source>
        <dbReference type="ARBA" id="ARBA00022806"/>
    </source>
</evidence>
<dbReference type="InterPro" id="IPR027417">
    <property type="entry name" value="P-loop_NTPase"/>
</dbReference>
<dbReference type="SMART" id="SM00357">
    <property type="entry name" value="CSP"/>
    <property type="match status" value="1"/>
</dbReference>
<dbReference type="SUPFAM" id="SSF50249">
    <property type="entry name" value="Nucleic acid-binding proteins"/>
    <property type="match status" value="1"/>
</dbReference>
<dbReference type="Pfam" id="PF07498">
    <property type="entry name" value="Rho_N"/>
    <property type="match status" value="1"/>
</dbReference>
<protein>
    <recommendedName>
        <fullName evidence="9 10">Transcription termination factor Rho</fullName>
        <ecNumber evidence="9 10">3.6.4.-</ecNumber>
    </recommendedName>
    <alternativeName>
        <fullName evidence="9">ATP-dependent helicase Rho</fullName>
    </alternativeName>
</protein>
<dbReference type="InterPro" id="IPR012340">
    <property type="entry name" value="NA-bd_OB-fold"/>
</dbReference>
<dbReference type="HAMAP" id="MF_01884">
    <property type="entry name" value="Rho"/>
    <property type="match status" value="1"/>
</dbReference>
<dbReference type="SMART" id="SM00959">
    <property type="entry name" value="Rho_N"/>
    <property type="match status" value="1"/>
</dbReference>
<dbReference type="GO" id="GO:0003723">
    <property type="term" value="F:RNA binding"/>
    <property type="evidence" value="ECO:0007669"/>
    <property type="project" value="UniProtKB-UniRule"/>
</dbReference>
<gene>
    <name evidence="9" type="primary">rho</name>
    <name evidence="14" type="ORF">BC781_104124</name>
</gene>
<evidence type="ECO:0000313" key="14">
    <source>
        <dbReference type="EMBL" id="PWJ40864.1"/>
    </source>
</evidence>
<dbReference type="EMBL" id="QGDO01000004">
    <property type="protein sequence ID" value="PWJ40864.1"/>
    <property type="molecule type" value="Genomic_DNA"/>
</dbReference>
<evidence type="ECO:0000259" key="13">
    <source>
        <dbReference type="PROSITE" id="PS51856"/>
    </source>
</evidence>
<dbReference type="PROSITE" id="PS51856">
    <property type="entry name" value="RHO_RNA_BD"/>
    <property type="match status" value="1"/>
</dbReference>
<evidence type="ECO:0000256" key="9">
    <source>
        <dbReference type="HAMAP-Rule" id="MF_01884"/>
    </source>
</evidence>
<comment type="caution">
    <text evidence="14">The sequence shown here is derived from an EMBL/GenBank/DDBJ whole genome shotgun (WGS) entry which is preliminary data.</text>
</comment>
<comment type="subunit">
    <text evidence="9">Homohexamer. The homohexamer assembles into an open ring structure.</text>
</comment>
<feature type="binding site" evidence="9">
    <location>
        <begin position="320"/>
        <end position="325"/>
    </location>
    <ligand>
        <name>ATP</name>
        <dbReference type="ChEBI" id="CHEBI:30616"/>
    </ligand>
</feature>
<dbReference type="InterPro" id="IPR011129">
    <property type="entry name" value="CSD"/>
</dbReference>
<dbReference type="RefSeq" id="WP_109619675.1">
    <property type="nucleotide sequence ID" value="NZ_QGDO01000004.1"/>
</dbReference>
<dbReference type="InterPro" id="IPR011112">
    <property type="entry name" value="Rho-like_N"/>
</dbReference>
<organism evidence="14 15">
    <name type="scientific">Sediminitomix flava</name>
    <dbReference type="NCBI Taxonomy" id="379075"/>
    <lineage>
        <taxon>Bacteria</taxon>
        <taxon>Pseudomonadati</taxon>
        <taxon>Bacteroidota</taxon>
        <taxon>Cytophagia</taxon>
        <taxon>Cytophagales</taxon>
        <taxon>Flammeovirgaceae</taxon>
        <taxon>Sediminitomix</taxon>
    </lineage>
</organism>
<keyword evidence="3 9" id="KW-0378">Hydrolase</keyword>
<evidence type="ECO:0000256" key="7">
    <source>
        <dbReference type="ARBA" id="ARBA00023015"/>
    </source>
</evidence>